<dbReference type="EMBL" id="JAJCJK010000025">
    <property type="protein sequence ID" value="MCB6939343.1"/>
    <property type="molecule type" value="Genomic_DNA"/>
</dbReference>
<reference evidence="2" key="1">
    <citation type="submission" date="2021-10" db="EMBL/GenBank/DDBJ databases">
        <title>Collection of gut derived symbiotic bacterial strains cultured from healthy donors.</title>
        <authorList>
            <person name="Lin H."/>
            <person name="Littmann E."/>
            <person name="Kohout C."/>
            <person name="Pamer E.G."/>
        </authorList>
    </citation>
    <scope>NUCLEOTIDE SEQUENCE</scope>
    <source>
        <strain evidence="2">DFI.9.42</strain>
    </source>
</reference>
<gene>
    <name evidence="2" type="ORF">LIZ56_13130</name>
</gene>
<proteinExistence type="predicted"/>
<dbReference type="Proteomes" id="UP001197684">
    <property type="component" value="Unassembled WGS sequence"/>
</dbReference>
<keyword evidence="1" id="KW-0812">Transmembrane</keyword>
<keyword evidence="1" id="KW-0472">Membrane</keyword>
<accession>A0AAW4UKB3</accession>
<evidence type="ECO:0000313" key="3">
    <source>
        <dbReference type="Proteomes" id="UP001197684"/>
    </source>
</evidence>
<protein>
    <submittedName>
        <fullName evidence="2">Uncharacterized protein</fullName>
    </submittedName>
</protein>
<name>A0AAW4UKB3_9FIRM</name>
<keyword evidence="1" id="KW-1133">Transmembrane helix</keyword>
<evidence type="ECO:0000256" key="1">
    <source>
        <dbReference type="SAM" id="Phobius"/>
    </source>
</evidence>
<organism evidence="2 3">
    <name type="scientific">Agathobacter rectalis</name>
    <dbReference type="NCBI Taxonomy" id="39491"/>
    <lineage>
        <taxon>Bacteria</taxon>
        <taxon>Bacillati</taxon>
        <taxon>Bacillota</taxon>
        <taxon>Clostridia</taxon>
        <taxon>Lachnospirales</taxon>
        <taxon>Lachnospiraceae</taxon>
        <taxon>Agathobacter</taxon>
    </lineage>
</organism>
<evidence type="ECO:0000313" key="2">
    <source>
        <dbReference type="EMBL" id="MCB6939343.1"/>
    </source>
</evidence>
<sequence length="73" mass="8327">MIGHDLYLIASYPVDAILNCVTIKQEDNIMFLTIILLLVLTNLVICTNRQLQTRSAELVEELLTTISNPYNYL</sequence>
<dbReference type="AlphaFoldDB" id="A0AAW4UKB3"/>
<feature type="transmembrane region" description="Helical" evidence="1">
    <location>
        <begin position="29"/>
        <end position="46"/>
    </location>
</feature>
<comment type="caution">
    <text evidence="2">The sequence shown here is derived from an EMBL/GenBank/DDBJ whole genome shotgun (WGS) entry which is preliminary data.</text>
</comment>